<sequence>MIFHHKNEVNLAGTGVRNLNSSEFFPTSFREKTFKFGGNTAMMRAVDWLLNPGSSDISTTFTTIQLGNDPPNSSEVIMD</sequence>
<reference evidence="1" key="1">
    <citation type="submission" date="2016-05" db="EMBL/GenBank/DDBJ databases">
        <authorList>
            <person name="Lavstsen T."/>
            <person name="Jespersen J.S."/>
        </authorList>
    </citation>
    <scope>NUCLEOTIDE SEQUENCE</scope>
    <source>
        <tissue evidence="1">Brain</tissue>
    </source>
</reference>
<dbReference type="AlphaFoldDB" id="A0A1A8EBQ6"/>
<proteinExistence type="predicted"/>
<protein>
    <submittedName>
        <fullName evidence="1">Uncharacterized protein</fullName>
    </submittedName>
</protein>
<reference evidence="1" key="2">
    <citation type="submission" date="2016-06" db="EMBL/GenBank/DDBJ databases">
        <title>The genome of a short-lived fish provides insights into sex chromosome evolution and the genetic control of aging.</title>
        <authorList>
            <person name="Reichwald K."/>
            <person name="Felder M."/>
            <person name="Petzold A."/>
            <person name="Koch P."/>
            <person name="Groth M."/>
            <person name="Platzer M."/>
        </authorList>
    </citation>
    <scope>NUCLEOTIDE SEQUENCE</scope>
    <source>
        <tissue evidence="1">Brain</tissue>
    </source>
</reference>
<accession>A0A1A8EBQ6</accession>
<dbReference type="EMBL" id="HADZ01009298">
    <property type="protein sequence ID" value="SBP73239.1"/>
    <property type="molecule type" value="Transcribed_RNA"/>
</dbReference>
<evidence type="ECO:0000313" key="1">
    <source>
        <dbReference type="EMBL" id="SBQ43602.1"/>
    </source>
</evidence>
<dbReference type="EMBL" id="HAEA01015122">
    <property type="protein sequence ID" value="SBQ43602.1"/>
    <property type="molecule type" value="Transcribed_RNA"/>
</dbReference>
<gene>
    <name evidence="1" type="primary">Nfu_g_1_010050</name>
</gene>
<feature type="non-terminal residue" evidence="1">
    <location>
        <position position="79"/>
    </location>
</feature>
<organism evidence="1">
    <name type="scientific">Nothobranchius kadleci</name>
    <name type="common">African annual killifish</name>
    <dbReference type="NCBI Taxonomy" id="1051664"/>
    <lineage>
        <taxon>Eukaryota</taxon>
        <taxon>Metazoa</taxon>
        <taxon>Chordata</taxon>
        <taxon>Craniata</taxon>
        <taxon>Vertebrata</taxon>
        <taxon>Euteleostomi</taxon>
        <taxon>Actinopterygii</taxon>
        <taxon>Neopterygii</taxon>
        <taxon>Teleostei</taxon>
        <taxon>Neoteleostei</taxon>
        <taxon>Acanthomorphata</taxon>
        <taxon>Ovalentaria</taxon>
        <taxon>Atherinomorphae</taxon>
        <taxon>Cyprinodontiformes</taxon>
        <taxon>Nothobranchiidae</taxon>
        <taxon>Nothobranchius</taxon>
    </lineage>
</organism>
<name>A0A1A8EBQ6_NOTKA</name>